<dbReference type="Proteomes" id="UP000664034">
    <property type="component" value="Unassembled WGS sequence"/>
</dbReference>
<organism evidence="1 2">
    <name type="scientific">Fibrella rubiginis</name>
    <dbReference type="NCBI Taxonomy" id="2817060"/>
    <lineage>
        <taxon>Bacteria</taxon>
        <taxon>Pseudomonadati</taxon>
        <taxon>Bacteroidota</taxon>
        <taxon>Cytophagia</taxon>
        <taxon>Cytophagales</taxon>
        <taxon>Spirosomataceae</taxon>
        <taxon>Fibrella</taxon>
    </lineage>
</organism>
<keyword evidence="2" id="KW-1185">Reference proteome</keyword>
<reference evidence="1" key="1">
    <citation type="submission" date="2021-03" db="EMBL/GenBank/DDBJ databases">
        <title>Fibrella sp. HMF5335 genome sequencing and assembly.</title>
        <authorList>
            <person name="Kang H."/>
            <person name="Kim H."/>
            <person name="Bae S."/>
            <person name="Joh K."/>
        </authorList>
    </citation>
    <scope>NUCLEOTIDE SEQUENCE</scope>
    <source>
        <strain evidence="1">HMF5335</strain>
    </source>
</reference>
<evidence type="ECO:0000313" key="2">
    <source>
        <dbReference type="Proteomes" id="UP000664034"/>
    </source>
</evidence>
<accession>A0A939GFN3</accession>
<protein>
    <submittedName>
        <fullName evidence="1">Uncharacterized protein</fullName>
    </submittedName>
</protein>
<sequence length="202" mass="22872">MNMITILLIAGRQANGPGLAAGSSYIAQLTRRLQADGLEPVVHLFRPFNLDEVSAWLAKQPLMRYDLVIFQPDFGKLLARKLRQQLSVVLGHLHPVRNRTFLLTPLPQRNRYFRRIRQRTICLAVARVWGIPCFDTTDILGSGEEFFQADAREDLSAVAHELLGSELYQAYHGLHDPSGPSLAVVLPAEVPAWRRYFTAAWR</sequence>
<name>A0A939GFN3_9BACT</name>
<dbReference type="RefSeq" id="WP_207363125.1">
    <property type="nucleotide sequence ID" value="NZ_JAFMYV010000001.1"/>
</dbReference>
<dbReference type="EMBL" id="JAFMYV010000001">
    <property type="protein sequence ID" value="MBO0935583.1"/>
    <property type="molecule type" value="Genomic_DNA"/>
</dbReference>
<proteinExistence type="predicted"/>
<dbReference type="AlphaFoldDB" id="A0A939GFN3"/>
<evidence type="ECO:0000313" key="1">
    <source>
        <dbReference type="EMBL" id="MBO0935583.1"/>
    </source>
</evidence>
<comment type="caution">
    <text evidence="1">The sequence shown here is derived from an EMBL/GenBank/DDBJ whole genome shotgun (WGS) entry which is preliminary data.</text>
</comment>
<gene>
    <name evidence="1" type="ORF">J2I47_03380</name>
</gene>